<name>A0A212JZK3_9PROT</name>
<dbReference type="EMBL" id="FLUO01000001">
    <property type="protein sequence ID" value="SBW04940.1"/>
    <property type="molecule type" value="Genomic_DNA"/>
</dbReference>
<reference evidence="1" key="1">
    <citation type="submission" date="2016-04" db="EMBL/GenBank/DDBJ databases">
        <authorList>
            <person name="Evans L.H."/>
            <person name="Alamgir A."/>
            <person name="Owens N."/>
            <person name="Weber N.D."/>
            <person name="Virtaneva K."/>
            <person name="Barbian K."/>
            <person name="Babar A."/>
            <person name="Rosenke K."/>
        </authorList>
    </citation>
    <scope>NUCLEOTIDE SEQUENCE</scope>
    <source>
        <strain evidence="1">86</strain>
    </source>
</reference>
<organism evidence="1">
    <name type="scientific">uncultured Alphaproteobacteria bacterium</name>
    <dbReference type="NCBI Taxonomy" id="91750"/>
    <lineage>
        <taxon>Bacteria</taxon>
        <taxon>Pseudomonadati</taxon>
        <taxon>Pseudomonadota</taxon>
        <taxon>Alphaproteobacteria</taxon>
        <taxon>environmental samples</taxon>
    </lineage>
</organism>
<protein>
    <submittedName>
        <fullName evidence="1">DNA binding domain protein, excisionase family</fullName>
    </submittedName>
</protein>
<dbReference type="AlphaFoldDB" id="A0A212JZK3"/>
<gene>
    <name evidence="1" type="ORF">KL86APRO_11918</name>
</gene>
<sequence>MPYTTNSDRVAETVNEFCAALGIGRSLFYKEVGKGRIKILKAGSRKTLVPISEREAYLQRLTEEAAR</sequence>
<accession>A0A212JZK3</accession>
<evidence type="ECO:0000313" key="1">
    <source>
        <dbReference type="EMBL" id="SBW04940.1"/>
    </source>
</evidence>
<proteinExistence type="predicted"/>